<comment type="similarity">
    <text evidence="2">Belongs to the TALE/BELL homeobox family.</text>
</comment>
<comment type="subcellular location">
    <subcellularLocation>
        <location evidence="1 8">Nucleus</location>
    </subcellularLocation>
</comment>
<feature type="compositionally biased region" description="Polar residues" evidence="10">
    <location>
        <begin position="485"/>
        <end position="530"/>
    </location>
</feature>
<evidence type="ECO:0000256" key="1">
    <source>
        <dbReference type="ARBA" id="ARBA00004123"/>
    </source>
</evidence>
<name>A0ABD1VFE2_9LAMI</name>
<evidence type="ECO:0000256" key="6">
    <source>
        <dbReference type="ARBA" id="ARBA00023163"/>
    </source>
</evidence>
<dbReference type="Gene3D" id="1.10.10.60">
    <property type="entry name" value="Homeodomain-like"/>
    <property type="match status" value="1"/>
</dbReference>
<dbReference type="InterPro" id="IPR009057">
    <property type="entry name" value="Homeodomain-like_sf"/>
</dbReference>
<evidence type="ECO:0000256" key="8">
    <source>
        <dbReference type="PROSITE-ProRule" id="PRU00108"/>
    </source>
</evidence>
<dbReference type="Pfam" id="PF05920">
    <property type="entry name" value="Homeobox_KN"/>
    <property type="match status" value="1"/>
</dbReference>
<dbReference type="PROSITE" id="PS50071">
    <property type="entry name" value="HOMEOBOX_2"/>
    <property type="match status" value="1"/>
</dbReference>
<keyword evidence="5 8" id="KW-0371">Homeobox</keyword>
<feature type="region of interest" description="Disordered" evidence="10">
    <location>
        <begin position="485"/>
        <end position="532"/>
    </location>
</feature>
<evidence type="ECO:0000256" key="3">
    <source>
        <dbReference type="ARBA" id="ARBA00023015"/>
    </source>
</evidence>
<gene>
    <name evidence="12" type="ORF">Fot_17435</name>
</gene>
<evidence type="ECO:0000256" key="10">
    <source>
        <dbReference type="SAM" id="MobiDB-lite"/>
    </source>
</evidence>
<evidence type="ECO:0000256" key="5">
    <source>
        <dbReference type="ARBA" id="ARBA00023155"/>
    </source>
</evidence>
<dbReference type="InterPro" id="IPR001356">
    <property type="entry name" value="HD"/>
</dbReference>
<feature type="compositionally biased region" description="Polar residues" evidence="10">
    <location>
        <begin position="149"/>
        <end position="167"/>
    </location>
</feature>
<evidence type="ECO:0000256" key="4">
    <source>
        <dbReference type="ARBA" id="ARBA00023125"/>
    </source>
</evidence>
<dbReference type="SMART" id="SM00389">
    <property type="entry name" value="HOX"/>
    <property type="match status" value="1"/>
</dbReference>
<dbReference type="GO" id="GO:0005634">
    <property type="term" value="C:nucleus"/>
    <property type="evidence" value="ECO:0007669"/>
    <property type="project" value="UniProtKB-SubCell"/>
</dbReference>
<evidence type="ECO:0000313" key="13">
    <source>
        <dbReference type="Proteomes" id="UP001604277"/>
    </source>
</evidence>
<keyword evidence="13" id="KW-1185">Reference proteome</keyword>
<keyword evidence="4 8" id="KW-0238">DNA-binding</keyword>
<dbReference type="InterPro" id="IPR008422">
    <property type="entry name" value="KN_HD"/>
</dbReference>
<keyword evidence="3" id="KW-0805">Transcription regulation</keyword>
<keyword evidence="9" id="KW-0175">Coiled coil</keyword>
<sequence length="647" mass="71739">MAMYYQGSSEIQADGLQTLYLMNPNYVGYSENTTVQKPANMLFFNSAATAGNAVNTAQISHAPLPQSHHFVGVPLSAAVGSPNSHYHNHPSVLGQQEIQASHGAIPRFHYNLWKSVDQAGGGNQQNISSVVAATNSSDTNDGSFRRPTVSPTQQGLSLTLSPQQTGYRSLPENHRITGPSPVEMISPKHGSSTSLSAVSNGINNLQSVILGSKYLKAAQQLLDELVTIGKYTKPDGVAGEAAEKRKIIKESMAVNVEAFGTKGCETELTTAQRQEIQMKKAKLINMLDEVELRYRQYQQQMQIVVESFNMAAGIGSAKSYTNLALKTISKQFRCLRDAISAQIKAISKSLGEVENSGEKFEGSRLKFVDHQFRQQRALQQLGMVQNSAWRPQRGLPERAVSVLRAWLFENFLHPYPKDSDKHLLAKQTGLTRSQVSNWFINARVRLWKPMVEEMYLEEMKNPELNISDENTSKNGAALRELISKSTALEENNNGKMERIPQNNSKKPRNGEQNSPSNTIPMQMETKSADQASKGLSGDNYLTLMAANTSHGNRFDTYSIEELGRFNGSDQLGTRFHGNNVFLTLGLPPSENIKLGTRIETAGRVENNYNRDNNLQESHSNIGYHDQIVDFQNRRKPFSAQLLSDFVA</sequence>
<feature type="region of interest" description="Disordered" evidence="10">
    <location>
        <begin position="134"/>
        <end position="181"/>
    </location>
</feature>
<dbReference type="FunFam" id="1.10.10.60:FF:000117">
    <property type="entry name" value="BEL1-like homeodomain protein 9"/>
    <property type="match status" value="1"/>
</dbReference>
<reference evidence="13" key="1">
    <citation type="submission" date="2024-07" db="EMBL/GenBank/DDBJ databases">
        <title>Two chromosome-level genome assemblies of Korean endemic species Abeliophyllum distichum and Forsythia ovata (Oleaceae).</title>
        <authorList>
            <person name="Jang H."/>
        </authorList>
    </citation>
    <scope>NUCLEOTIDE SEQUENCE [LARGE SCALE GENOMIC DNA]</scope>
</reference>
<dbReference type="EMBL" id="JBFOLJ010000005">
    <property type="protein sequence ID" value="KAL2536044.1"/>
    <property type="molecule type" value="Genomic_DNA"/>
</dbReference>
<evidence type="ECO:0000313" key="12">
    <source>
        <dbReference type="EMBL" id="KAL2536044.1"/>
    </source>
</evidence>
<dbReference type="SUPFAM" id="SSF46689">
    <property type="entry name" value="Homeodomain-like"/>
    <property type="match status" value="1"/>
</dbReference>
<feature type="domain" description="Homeobox" evidence="11">
    <location>
        <begin position="386"/>
        <end position="449"/>
    </location>
</feature>
<dbReference type="GO" id="GO:0003677">
    <property type="term" value="F:DNA binding"/>
    <property type="evidence" value="ECO:0007669"/>
    <property type="project" value="UniProtKB-UniRule"/>
</dbReference>
<evidence type="ECO:0000256" key="9">
    <source>
        <dbReference type="SAM" id="Coils"/>
    </source>
</evidence>
<evidence type="ECO:0000259" key="11">
    <source>
        <dbReference type="PROSITE" id="PS50071"/>
    </source>
</evidence>
<accession>A0ABD1VFE2</accession>
<dbReference type="Proteomes" id="UP001604277">
    <property type="component" value="Unassembled WGS sequence"/>
</dbReference>
<dbReference type="InterPro" id="IPR006563">
    <property type="entry name" value="POX_dom"/>
</dbReference>
<keyword evidence="6" id="KW-0804">Transcription</keyword>
<evidence type="ECO:0000256" key="2">
    <source>
        <dbReference type="ARBA" id="ARBA00006454"/>
    </source>
</evidence>
<dbReference type="SMART" id="SM00574">
    <property type="entry name" value="POX"/>
    <property type="match status" value="1"/>
</dbReference>
<dbReference type="CDD" id="cd00086">
    <property type="entry name" value="homeodomain"/>
    <property type="match status" value="1"/>
</dbReference>
<evidence type="ECO:0000256" key="7">
    <source>
        <dbReference type="ARBA" id="ARBA00023242"/>
    </source>
</evidence>
<feature type="DNA-binding region" description="Homeobox" evidence="8">
    <location>
        <begin position="388"/>
        <end position="450"/>
    </location>
</feature>
<dbReference type="Pfam" id="PF07526">
    <property type="entry name" value="POX"/>
    <property type="match status" value="1"/>
</dbReference>
<comment type="caution">
    <text evidence="12">The sequence shown here is derived from an EMBL/GenBank/DDBJ whole genome shotgun (WGS) entry which is preliminary data.</text>
</comment>
<dbReference type="InterPro" id="IPR050224">
    <property type="entry name" value="TALE_homeobox"/>
</dbReference>
<protein>
    <submittedName>
        <fullName evidence="12">BEL1-like homeodomain protein 1</fullName>
    </submittedName>
</protein>
<feature type="coiled-coil region" evidence="9">
    <location>
        <begin position="273"/>
        <end position="307"/>
    </location>
</feature>
<proteinExistence type="inferred from homology"/>
<dbReference type="AlphaFoldDB" id="A0ABD1VFE2"/>
<dbReference type="PANTHER" id="PTHR11850">
    <property type="entry name" value="HOMEOBOX PROTEIN TRANSCRIPTION FACTORS"/>
    <property type="match status" value="1"/>
</dbReference>
<organism evidence="12 13">
    <name type="scientific">Forsythia ovata</name>
    <dbReference type="NCBI Taxonomy" id="205694"/>
    <lineage>
        <taxon>Eukaryota</taxon>
        <taxon>Viridiplantae</taxon>
        <taxon>Streptophyta</taxon>
        <taxon>Embryophyta</taxon>
        <taxon>Tracheophyta</taxon>
        <taxon>Spermatophyta</taxon>
        <taxon>Magnoliopsida</taxon>
        <taxon>eudicotyledons</taxon>
        <taxon>Gunneridae</taxon>
        <taxon>Pentapetalae</taxon>
        <taxon>asterids</taxon>
        <taxon>lamiids</taxon>
        <taxon>Lamiales</taxon>
        <taxon>Oleaceae</taxon>
        <taxon>Forsythieae</taxon>
        <taxon>Forsythia</taxon>
    </lineage>
</organism>
<keyword evidence="7 8" id="KW-0539">Nucleus</keyword>